<dbReference type="InterPro" id="IPR018258">
    <property type="entry name" value="Ribosomal_bL21_CS"/>
</dbReference>
<dbReference type="HOGENOM" id="CLU_061463_3_2_0"/>
<organism evidence="8 9">
    <name type="scientific">Thermobaculum terrenum (strain ATCC BAA-798 / CCMEE 7001 / YNP1)</name>
    <dbReference type="NCBI Taxonomy" id="525904"/>
    <lineage>
        <taxon>Bacteria</taxon>
        <taxon>Bacillati</taxon>
        <taxon>Chloroflexota</taxon>
        <taxon>Chloroflexia</taxon>
        <taxon>Candidatus Thermobaculales</taxon>
        <taxon>Candidatus Thermobaculaceae</taxon>
        <taxon>Thermobaculum</taxon>
    </lineage>
</organism>
<dbReference type="KEGG" id="ttr:Tter_0488"/>
<dbReference type="GO" id="GO:0006412">
    <property type="term" value="P:translation"/>
    <property type="evidence" value="ECO:0007669"/>
    <property type="project" value="UniProtKB-UniRule"/>
</dbReference>
<name>D1CEQ3_THET1</name>
<evidence type="ECO:0000256" key="2">
    <source>
        <dbReference type="ARBA" id="ARBA00022730"/>
    </source>
</evidence>
<reference evidence="9" key="1">
    <citation type="journal article" date="2010" name="Stand. Genomic Sci.">
        <title>Complete genome sequence of 'Thermobaculum terrenum' type strain (YNP1).</title>
        <authorList>
            <person name="Kiss H."/>
            <person name="Cleland D."/>
            <person name="Lapidus A."/>
            <person name="Lucas S."/>
            <person name="Glavina Del Rio T."/>
            <person name="Nolan M."/>
            <person name="Tice H."/>
            <person name="Han C."/>
            <person name="Goodwin L."/>
            <person name="Pitluck S."/>
            <person name="Liolios K."/>
            <person name="Ivanova N."/>
            <person name="Mavromatis K."/>
            <person name="Ovchinnikova G."/>
            <person name="Pati A."/>
            <person name="Chen A."/>
            <person name="Palaniappan K."/>
            <person name="Land M."/>
            <person name="Hauser L."/>
            <person name="Chang Y."/>
            <person name="Jeffries C."/>
            <person name="Lu M."/>
            <person name="Brettin T."/>
            <person name="Detter J."/>
            <person name="Goker M."/>
            <person name="Tindall B."/>
            <person name="Beck B."/>
            <person name="McDermott T."/>
            <person name="Woyke T."/>
            <person name="Bristow J."/>
            <person name="Eisen J."/>
            <person name="Markowitz V."/>
            <person name="Hugenholtz P."/>
            <person name="Kyrpides N."/>
            <person name="Klenk H."/>
            <person name="Cheng J."/>
        </authorList>
    </citation>
    <scope>NUCLEOTIDE SEQUENCE [LARGE SCALE GENOMIC DNA]</scope>
    <source>
        <strain evidence="9">ATCC BAA-798 / YNP1</strain>
    </source>
</reference>
<sequence>MYAVIRTGGKQYKVAVGDQLSVEKLPAEAGQAVQFDDVLLVADGENVKVGTPTVEGALVKATVLDQERGPKIRIFKFKAKKRYRRRAGHKQNYTRVKIDEIVA</sequence>
<proteinExistence type="inferred from homology"/>
<evidence type="ECO:0000256" key="4">
    <source>
        <dbReference type="ARBA" id="ARBA00022980"/>
    </source>
</evidence>
<dbReference type="Pfam" id="PF00829">
    <property type="entry name" value="Ribosomal_L21p"/>
    <property type="match status" value="1"/>
</dbReference>
<dbReference type="RefSeq" id="WP_012874444.1">
    <property type="nucleotide sequence ID" value="NC_013525.1"/>
</dbReference>
<keyword evidence="9" id="KW-1185">Reference proteome</keyword>
<dbReference type="eggNOG" id="COG0261">
    <property type="taxonomic scope" value="Bacteria"/>
</dbReference>
<evidence type="ECO:0000256" key="6">
    <source>
        <dbReference type="HAMAP-Rule" id="MF_01363"/>
    </source>
</evidence>
<dbReference type="NCBIfam" id="TIGR00061">
    <property type="entry name" value="L21"/>
    <property type="match status" value="1"/>
</dbReference>
<dbReference type="SUPFAM" id="SSF141091">
    <property type="entry name" value="L21p-like"/>
    <property type="match status" value="1"/>
</dbReference>
<evidence type="ECO:0000256" key="1">
    <source>
        <dbReference type="ARBA" id="ARBA00008563"/>
    </source>
</evidence>
<dbReference type="HAMAP" id="MF_01363">
    <property type="entry name" value="Ribosomal_bL21"/>
    <property type="match status" value="1"/>
</dbReference>
<dbReference type="GO" id="GO:0003735">
    <property type="term" value="F:structural constituent of ribosome"/>
    <property type="evidence" value="ECO:0007669"/>
    <property type="project" value="InterPro"/>
</dbReference>
<dbReference type="GO" id="GO:0005737">
    <property type="term" value="C:cytoplasm"/>
    <property type="evidence" value="ECO:0007669"/>
    <property type="project" value="UniProtKB-ARBA"/>
</dbReference>
<dbReference type="STRING" id="525904.Tter_0488"/>
<dbReference type="PANTHER" id="PTHR21349">
    <property type="entry name" value="50S RIBOSOMAL PROTEIN L21"/>
    <property type="match status" value="1"/>
</dbReference>
<dbReference type="InterPro" id="IPR036164">
    <property type="entry name" value="bL21-like_sf"/>
</dbReference>
<comment type="similarity">
    <text evidence="1 6 7">Belongs to the bacterial ribosomal protein bL21 family.</text>
</comment>
<protein>
    <recommendedName>
        <fullName evidence="6">Large ribosomal subunit protein bL21</fullName>
    </recommendedName>
</protein>
<dbReference type="InterPro" id="IPR001787">
    <property type="entry name" value="Ribosomal_bL21"/>
</dbReference>
<evidence type="ECO:0000256" key="3">
    <source>
        <dbReference type="ARBA" id="ARBA00022884"/>
    </source>
</evidence>
<dbReference type="AlphaFoldDB" id="D1CEQ3"/>
<dbReference type="Proteomes" id="UP000000323">
    <property type="component" value="Chromosome 1"/>
</dbReference>
<evidence type="ECO:0000256" key="5">
    <source>
        <dbReference type="ARBA" id="ARBA00023274"/>
    </source>
</evidence>
<comment type="subunit">
    <text evidence="6">Part of the 50S ribosomal subunit. Contacts protein L20.</text>
</comment>
<dbReference type="InterPro" id="IPR028909">
    <property type="entry name" value="bL21-like"/>
</dbReference>
<dbReference type="OrthoDB" id="9813334at2"/>
<gene>
    <name evidence="6" type="primary">rplU</name>
    <name evidence="8" type="ordered locus">Tter_0488</name>
</gene>
<keyword evidence="3 6" id="KW-0694">RNA-binding</keyword>
<evidence type="ECO:0000256" key="7">
    <source>
        <dbReference type="RuleBase" id="RU000562"/>
    </source>
</evidence>
<keyword evidence="5 6" id="KW-0687">Ribonucleoprotein</keyword>
<comment type="function">
    <text evidence="6 7">This protein binds to 23S rRNA in the presence of protein L20.</text>
</comment>
<dbReference type="PROSITE" id="PS01169">
    <property type="entry name" value="RIBOSOMAL_L21"/>
    <property type="match status" value="1"/>
</dbReference>
<evidence type="ECO:0000313" key="9">
    <source>
        <dbReference type="Proteomes" id="UP000000323"/>
    </source>
</evidence>
<dbReference type="PANTHER" id="PTHR21349:SF0">
    <property type="entry name" value="LARGE RIBOSOMAL SUBUNIT PROTEIN BL21M"/>
    <property type="match status" value="1"/>
</dbReference>
<dbReference type="GO" id="GO:0005840">
    <property type="term" value="C:ribosome"/>
    <property type="evidence" value="ECO:0007669"/>
    <property type="project" value="UniProtKB-KW"/>
</dbReference>
<keyword evidence="4 6" id="KW-0689">Ribosomal protein</keyword>
<evidence type="ECO:0000313" key="8">
    <source>
        <dbReference type="EMBL" id="ACZ41409.1"/>
    </source>
</evidence>
<dbReference type="GO" id="GO:1990904">
    <property type="term" value="C:ribonucleoprotein complex"/>
    <property type="evidence" value="ECO:0007669"/>
    <property type="project" value="UniProtKB-KW"/>
</dbReference>
<dbReference type="EMBL" id="CP001825">
    <property type="protein sequence ID" value="ACZ41409.1"/>
    <property type="molecule type" value="Genomic_DNA"/>
</dbReference>
<dbReference type="GO" id="GO:0019843">
    <property type="term" value="F:rRNA binding"/>
    <property type="evidence" value="ECO:0007669"/>
    <property type="project" value="UniProtKB-UniRule"/>
</dbReference>
<keyword evidence="2 6" id="KW-0699">rRNA-binding</keyword>
<accession>D1CEQ3</accession>